<feature type="domain" description="DUF7928" evidence="4">
    <location>
        <begin position="90"/>
        <end position="244"/>
    </location>
</feature>
<comment type="caution">
    <text evidence="5">The sequence shown here is derived from an EMBL/GenBank/DDBJ whole genome shotgun (WGS) entry which is preliminary data.</text>
</comment>
<evidence type="ECO:0000313" key="6">
    <source>
        <dbReference type="Proteomes" id="UP000326757"/>
    </source>
</evidence>
<organism evidence="5 6">
    <name type="scientific">Monilinia laxa</name>
    <name type="common">Brown rot fungus</name>
    <name type="synonym">Sclerotinia laxa</name>
    <dbReference type="NCBI Taxonomy" id="61186"/>
    <lineage>
        <taxon>Eukaryota</taxon>
        <taxon>Fungi</taxon>
        <taxon>Dikarya</taxon>
        <taxon>Ascomycota</taxon>
        <taxon>Pezizomycotina</taxon>
        <taxon>Leotiomycetes</taxon>
        <taxon>Helotiales</taxon>
        <taxon>Sclerotiniaceae</taxon>
        <taxon>Monilinia</taxon>
    </lineage>
</organism>
<evidence type="ECO:0000259" key="4">
    <source>
        <dbReference type="Pfam" id="PF25550"/>
    </source>
</evidence>
<feature type="region of interest" description="Disordered" evidence="1">
    <location>
        <begin position="43"/>
        <end position="81"/>
    </location>
</feature>
<evidence type="ECO:0000259" key="3">
    <source>
        <dbReference type="Pfam" id="PF13632"/>
    </source>
</evidence>
<evidence type="ECO:0000256" key="1">
    <source>
        <dbReference type="SAM" id="MobiDB-lite"/>
    </source>
</evidence>
<reference evidence="5 6" key="1">
    <citation type="submission" date="2019-06" db="EMBL/GenBank/DDBJ databases">
        <title>Genome Sequence of the Brown Rot Fungal Pathogen Monilinia laxa.</title>
        <authorList>
            <person name="De Miccolis Angelini R.M."/>
            <person name="Landi L."/>
            <person name="Abate D."/>
            <person name="Pollastro S."/>
            <person name="Romanazzi G."/>
            <person name="Faretra F."/>
        </authorList>
    </citation>
    <scope>NUCLEOTIDE SEQUENCE [LARGE SCALE GENOMIC DNA]</scope>
    <source>
        <strain evidence="5 6">Mlax316</strain>
    </source>
</reference>
<feature type="transmembrane region" description="Helical" evidence="2">
    <location>
        <begin position="303"/>
        <end position="334"/>
    </location>
</feature>
<feature type="transmembrane region" description="Helical" evidence="2">
    <location>
        <begin position="269"/>
        <end position="291"/>
    </location>
</feature>
<feature type="transmembrane region" description="Helical" evidence="2">
    <location>
        <begin position="739"/>
        <end position="759"/>
    </location>
</feature>
<proteinExistence type="predicted"/>
<dbReference type="Gene3D" id="3.90.550.10">
    <property type="entry name" value="Spore Coat Polysaccharide Biosynthesis Protein SpsA, Chain A"/>
    <property type="match status" value="1"/>
</dbReference>
<feature type="compositionally biased region" description="Basic and acidic residues" evidence="1">
    <location>
        <begin position="238"/>
        <end position="252"/>
    </location>
</feature>
<dbReference type="Proteomes" id="UP000326757">
    <property type="component" value="Unassembled WGS sequence"/>
</dbReference>
<dbReference type="Pfam" id="PF25550">
    <property type="entry name" value="DUF7928"/>
    <property type="match status" value="1"/>
</dbReference>
<keyword evidence="2" id="KW-0472">Membrane</keyword>
<feature type="compositionally biased region" description="Polar residues" evidence="1">
    <location>
        <begin position="71"/>
        <end position="81"/>
    </location>
</feature>
<feature type="region of interest" description="Disordered" evidence="1">
    <location>
        <begin position="238"/>
        <end position="258"/>
    </location>
</feature>
<dbReference type="InterPro" id="IPR057688">
    <property type="entry name" value="DUF7928"/>
</dbReference>
<dbReference type="PANTHER" id="PTHR35408:SF3">
    <property type="entry name" value="GLYCOSYLTRANSFERASE 2-LIKE DOMAIN-CONTAINING PROTEIN"/>
    <property type="match status" value="1"/>
</dbReference>
<keyword evidence="2" id="KW-0812">Transmembrane</keyword>
<evidence type="ECO:0000313" key="5">
    <source>
        <dbReference type="EMBL" id="KAB8304905.1"/>
    </source>
</evidence>
<dbReference type="InterPro" id="IPR029044">
    <property type="entry name" value="Nucleotide-diphossugar_trans"/>
</dbReference>
<dbReference type="Pfam" id="PF13632">
    <property type="entry name" value="Glyco_trans_2_3"/>
    <property type="match status" value="1"/>
</dbReference>
<evidence type="ECO:0000256" key="2">
    <source>
        <dbReference type="SAM" id="Phobius"/>
    </source>
</evidence>
<gene>
    <name evidence="5" type="ORF">EYC80_004230</name>
</gene>
<dbReference type="PANTHER" id="PTHR35408">
    <property type="entry name" value="CHROMOSOME 15, WHOLE GENOME SHOTGUN SEQUENCE"/>
    <property type="match status" value="1"/>
</dbReference>
<dbReference type="InterPro" id="IPR001173">
    <property type="entry name" value="Glyco_trans_2-like"/>
</dbReference>
<dbReference type="EMBL" id="VIGI01000001">
    <property type="protein sequence ID" value="KAB8304905.1"/>
    <property type="molecule type" value="Genomic_DNA"/>
</dbReference>
<sequence>MVGCQCRLLVNIYIMCLSRSYILLDALLSMGVLSYFKISKPDKSESSKEKAPAGPNTVVDNDSPRHGYSEPSPTASSRQSVYSNNRLDDIRHQVILNYLWQKQRGLMWIMDNSGQHEGVMVRKDRTEYLCRPPALASSTFGRAMKIMNVSAAMTINSTVVQPFLTRSPDALDVPLTNGLRIQILPTLEDLPRARRAHYAAFIAREALLVVWEDDPTLLFDRAKAIEDGLLQTIWSATEHEKSESQPRTHVSELDEESGQPVVEERPVMFLNSFMVACSICLLVCIMGLGYAQLALEGVVLHHWISLCYLIMTPIYCFFTLFFTNVVIGVLMQLFGPIQQLSKNSKFFSAKAPPRLLTSTLPHVTIQCPVYKEGLSAVIAPTISSIKKAISTYELQGGSANIFINDDGLQLLDEATRQQRIDFYADHGIGWTARPPNGQNGYERKGKFKKASNMNYGLALSNAIEEKLQDIQRPATWTQVDEVAAFESCLADVLDENPEAWAEGNIRIGDYILIIDSDTQVPEDCLLDAASEMEQSSEVGIIQFSSAVMQVSHNFFENGITFFTNLIYSAIRYGVANGGVAAFVGHNAILRWSALQEIAFEDEDGHERFWSESCVSEDFDMALRLQLKHYTIRMAAWAGDGFKEGVSLTVYDELTRWQKYAYGCNELMFNPIRTWLWKSPFTPLFRRFMCSNIDIGSKVHIVAYIGTYYALGSAWLICLANYIFVGLWNGYLDRAYVDSWQNWLAITVVFTGAGNLGLAVQRHRSGEKSFLPAILENIKWAVMFMIFFGGVSLHLSQALLCHMFEIDMSWGATSKEVEFSNFFLEVPKILKTFKYTYIICITGIIGMIIMAEATFLPWSWNIVDFIAIFPLGVMCASHLLLPNGMIMMLWSNIGMKNWRYMETGHSLWLTLEYTEFGMIFMVGGTQGTPF</sequence>
<dbReference type="SUPFAM" id="SSF53448">
    <property type="entry name" value="Nucleotide-diphospho-sugar transferases"/>
    <property type="match status" value="1"/>
</dbReference>
<dbReference type="AlphaFoldDB" id="A0A5N6KMI0"/>
<name>A0A5N6KMI0_MONLA</name>
<keyword evidence="6" id="KW-1185">Reference proteome</keyword>
<accession>A0A5N6KMI0</accession>
<feature type="transmembrane region" description="Helical" evidence="2">
    <location>
        <begin position="779"/>
        <end position="799"/>
    </location>
</feature>
<keyword evidence="2" id="KW-1133">Transmembrane helix</keyword>
<protein>
    <submittedName>
        <fullName evidence="5">Uncharacterized protein</fullName>
    </submittedName>
</protein>
<feature type="transmembrane region" description="Helical" evidence="2">
    <location>
        <begin position="861"/>
        <end position="880"/>
    </location>
</feature>
<feature type="transmembrane region" description="Helical" evidence="2">
    <location>
        <begin position="834"/>
        <end position="854"/>
    </location>
</feature>
<feature type="domain" description="Glycosyltransferase 2-like" evidence="3">
    <location>
        <begin position="510"/>
        <end position="721"/>
    </location>
</feature>
<feature type="transmembrane region" description="Helical" evidence="2">
    <location>
        <begin position="707"/>
        <end position="727"/>
    </location>
</feature>
<dbReference type="OrthoDB" id="38531at2759"/>